<reference evidence="1" key="1">
    <citation type="submission" date="2022-02" db="EMBL/GenBank/DDBJ databases">
        <title>Plant Genome Project.</title>
        <authorList>
            <person name="Zhang R.-G."/>
        </authorList>
    </citation>
    <scope>NUCLEOTIDE SEQUENCE</scope>
    <source>
        <strain evidence="1">AT1</strain>
    </source>
</reference>
<organism evidence="1 2">
    <name type="scientific">Rhododendron molle</name>
    <name type="common">Chinese azalea</name>
    <name type="synonym">Azalea mollis</name>
    <dbReference type="NCBI Taxonomy" id="49168"/>
    <lineage>
        <taxon>Eukaryota</taxon>
        <taxon>Viridiplantae</taxon>
        <taxon>Streptophyta</taxon>
        <taxon>Embryophyta</taxon>
        <taxon>Tracheophyta</taxon>
        <taxon>Spermatophyta</taxon>
        <taxon>Magnoliopsida</taxon>
        <taxon>eudicotyledons</taxon>
        <taxon>Gunneridae</taxon>
        <taxon>Pentapetalae</taxon>
        <taxon>asterids</taxon>
        <taxon>Ericales</taxon>
        <taxon>Ericaceae</taxon>
        <taxon>Ericoideae</taxon>
        <taxon>Rhodoreae</taxon>
        <taxon>Rhododendron</taxon>
    </lineage>
</organism>
<protein>
    <submittedName>
        <fullName evidence="1">Uncharacterized protein</fullName>
    </submittedName>
</protein>
<dbReference type="Proteomes" id="UP001062846">
    <property type="component" value="Chromosome 3"/>
</dbReference>
<gene>
    <name evidence="1" type="ORF">RHMOL_Rhmol03G0135700</name>
</gene>
<accession>A0ACC0PGI8</accession>
<sequence length="229" mass="25985">MSFGPDLKLTFSRSHIIRLGFLPYVRDVIIRPELLRAAIQFWDPKVHVFHFGFSELCPSVEEFHAYLGGFDVEVPVNPFEKIEIAQTLSEKLGISKNASKSLTEGRALNIPHLINQFRGNRFALCLCLLATFLLLQPDGQASSLLVSVAAQIDDHKDVSPMVLAETLMGLDAMYDGQTNVFGGSPLFLQLWLCDKLNLLEPIPRNLVHETWGFIRRDFVVVYEREELWV</sequence>
<evidence type="ECO:0000313" key="2">
    <source>
        <dbReference type="Proteomes" id="UP001062846"/>
    </source>
</evidence>
<proteinExistence type="predicted"/>
<name>A0ACC0PGI8_RHOML</name>
<keyword evidence="2" id="KW-1185">Reference proteome</keyword>
<evidence type="ECO:0000313" key="1">
    <source>
        <dbReference type="EMBL" id="KAI8563783.1"/>
    </source>
</evidence>
<comment type="caution">
    <text evidence="1">The sequence shown here is derived from an EMBL/GenBank/DDBJ whole genome shotgun (WGS) entry which is preliminary data.</text>
</comment>
<dbReference type="EMBL" id="CM046390">
    <property type="protein sequence ID" value="KAI8563783.1"/>
    <property type="molecule type" value="Genomic_DNA"/>
</dbReference>